<dbReference type="GO" id="GO:0016887">
    <property type="term" value="F:ATP hydrolysis activity"/>
    <property type="evidence" value="ECO:0007669"/>
    <property type="project" value="TreeGrafter"/>
</dbReference>
<dbReference type="RefSeq" id="WP_220586925.1">
    <property type="nucleotide sequence ID" value="NZ_RKLQ01000001.1"/>
</dbReference>
<sequence>MLAIAGGKGGCGKTTTAVGLARGLASLGTRPLVVDADLDMPDLHHRTGVDRQPGIAAALDSEDPRAVAQPGGRFPEIDVLPCAGADTATAAALFERLADEGRPGDPVLLDCPAGASPDAAVPLRAADRTVLVSTPRERSLRDAAKTAAMARELEAPPVAVVLVRSDGHLDPGELLGCSAVVHVPELSEPPLETQESAARHLQCAKSVTKRNI</sequence>
<dbReference type="Pfam" id="PF01656">
    <property type="entry name" value="CbiA"/>
    <property type="match status" value="1"/>
</dbReference>
<dbReference type="GO" id="GO:0009898">
    <property type="term" value="C:cytoplasmic side of plasma membrane"/>
    <property type="evidence" value="ECO:0007669"/>
    <property type="project" value="TreeGrafter"/>
</dbReference>
<keyword evidence="2" id="KW-0067">ATP-binding</keyword>
<dbReference type="InterPro" id="IPR002586">
    <property type="entry name" value="CobQ/CobB/MinD/ParA_Nub-bd_dom"/>
</dbReference>
<evidence type="ECO:0000313" key="4">
    <source>
        <dbReference type="EMBL" id="MBX0302691.1"/>
    </source>
</evidence>
<keyword evidence="1" id="KW-0547">Nucleotide-binding</keyword>
<dbReference type="Proteomes" id="UP000783863">
    <property type="component" value="Unassembled WGS sequence"/>
</dbReference>
<dbReference type="GO" id="GO:0005829">
    <property type="term" value="C:cytosol"/>
    <property type="evidence" value="ECO:0007669"/>
    <property type="project" value="TreeGrafter"/>
</dbReference>
<dbReference type="InterPro" id="IPR050625">
    <property type="entry name" value="ParA/MinD_ATPase"/>
</dbReference>
<dbReference type="EMBL" id="RKLQ01000001">
    <property type="protein sequence ID" value="MBX0302691.1"/>
    <property type="molecule type" value="Genomic_DNA"/>
</dbReference>
<dbReference type="PANTHER" id="PTHR43384">
    <property type="entry name" value="SEPTUM SITE-DETERMINING PROTEIN MIND HOMOLOG, CHLOROPLASTIC-RELATED"/>
    <property type="match status" value="1"/>
</dbReference>
<dbReference type="PANTHER" id="PTHR43384:SF6">
    <property type="entry name" value="SEPTUM SITE-DETERMINING PROTEIN MIND HOMOLOG, CHLOROPLASTIC"/>
    <property type="match status" value="1"/>
</dbReference>
<protein>
    <submittedName>
        <fullName evidence="4">P-loop NTPase</fullName>
    </submittedName>
</protein>
<evidence type="ECO:0000313" key="5">
    <source>
        <dbReference type="Proteomes" id="UP000783863"/>
    </source>
</evidence>
<proteinExistence type="predicted"/>
<evidence type="ECO:0000256" key="2">
    <source>
        <dbReference type="ARBA" id="ARBA00022840"/>
    </source>
</evidence>
<dbReference type="AlphaFoldDB" id="A0A8J7YIW3"/>
<dbReference type="GO" id="GO:0005524">
    <property type="term" value="F:ATP binding"/>
    <property type="evidence" value="ECO:0007669"/>
    <property type="project" value="UniProtKB-KW"/>
</dbReference>
<gene>
    <name evidence="4" type="ORF">EGD98_03285</name>
</gene>
<dbReference type="Gene3D" id="3.40.50.300">
    <property type="entry name" value="P-loop containing nucleotide triphosphate hydrolases"/>
    <property type="match status" value="1"/>
</dbReference>
<evidence type="ECO:0000256" key="1">
    <source>
        <dbReference type="ARBA" id="ARBA00022741"/>
    </source>
</evidence>
<dbReference type="GO" id="GO:0051782">
    <property type="term" value="P:negative regulation of cell division"/>
    <property type="evidence" value="ECO:0007669"/>
    <property type="project" value="TreeGrafter"/>
</dbReference>
<comment type="caution">
    <text evidence="4">The sequence shown here is derived from an EMBL/GenBank/DDBJ whole genome shotgun (WGS) entry which is preliminary data.</text>
</comment>
<keyword evidence="5" id="KW-1185">Reference proteome</keyword>
<evidence type="ECO:0000259" key="3">
    <source>
        <dbReference type="Pfam" id="PF01656"/>
    </source>
</evidence>
<reference evidence="4" key="1">
    <citation type="submission" date="2021-06" db="EMBL/GenBank/DDBJ databases">
        <title>Halomicroarcula sp. F24A a new haloarchaeum isolated from saline soil.</title>
        <authorList>
            <person name="Duran-Viseras A."/>
            <person name="Sanchez-Porro C."/>
            <person name="Ventosa A."/>
        </authorList>
    </citation>
    <scope>NUCLEOTIDE SEQUENCE</scope>
    <source>
        <strain evidence="4">F24A</strain>
    </source>
</reference>
<organism evidence="4 5">
    <name type="scientific">Haloarcula salinisoli</name>
    <dbReference type="NCBI Taxonomy" id="2487746"/>
    <lineage>
        <taxon>Archaea</taxon>
        <taxon>Methanobacteriati</taxon>
        <taxon>Methanobacteriota</taxon>
        <taxon>Stenosarchaea group</taxon>
        <taxon>Halobacteria</taxon>
        <taxon>Halobacteriales</taxon>
        <taxon>Haloarculaceae</taxon>
        <taxon>Haloarcula</taxon>
    </lineage>
</organism>
<feature type="domain" description="CobQ/CobB/MinD/ParA nucleotide binding" evidence="3">
    <location>
        <begin position="2"/>
        <end position="162"/>
    </location>
</feature>
<name>A0A8J7YIW3_9EURY</name>
<dbReference type="InterPro" id="IPR027417">
    <property type="entry name" value="P-loop_NTPase"/>
</dbReference>
<accession>A0A8J7YIW3</accession>
<dbReference type="SUPFAM" id="SSF52540">
    <property type="entry name" value="P-loop containing nucleoside triphosphate hydrolases"/>
    <property type="match status" value="1"/>
</dbReference>